<evidence type="ECO:0000256" key="5">
    <source>
        <dbReference type="ARBA" id="ARBA00023604"/>
    </source>
</evidence>
<evidence type="ECO:0000256" key="3">
    <source>
        <dbReference type="ARBA" id="ARBA00022989"/>
    </source>
</evidence>
<keyword evidence="3 7" id="KW-1133">Transmembrane helix</keyword>
<feature type="transmembrane region" description="Helical" evidence="7">
    <location>
        <begin position="280"/>
        <end position="299"/>
    </location>
</feature>
<feature type="compositionally biased region" description="Acidic residues" evidence="6">
    <location>
        <begin position="58"/>
        <end position="67"/>
    </location>
</feature>
<feature type="transmembrane region" description="Helical" evidence="7">
    <location>
        <begin position="247"/>
        <end position="268"/>
    </location>
</feature>
<dbReference type="PANTHER" id="PTHR11785:SF532">
    <property type="entry name" value="TRANSPORTER, PUTATIVE (EUROFUNG)-RELATED"/>
    <property type="match status" value="1"/>
</dbReference>
<dbReference type="AlphaFoldDB" id="A0AAN7CCK3"/>
<evidence type="ECO:0000313" key="9">
    <source>
        <dbReference type="Proteomes" id="UP001303760"/>
    </source>
</evidence>
<proteinExistence type="inferred from homology"/>
<evidence type="ECO:0000313" key="8">
    <source>
        <dbReference type="EMBL" id="KAK4239556.1"/>
    </source>
</evidence>
<reference evidence="8" key="2">
    <citation type="submission" date="2023-05" db="EMBL/GenBank/DDBJ databases">
        <authorList>
            <consortium name="Lawrence Berkeley National Laboratory"/>
            <person name="Steindorff A."/>
            <person name="Hensen N."/>
            <person name="Bonometti L."/>
            <person name="Westerberg I."/>
            <person name="Brannstrom I.O."/>
            <person name="Guillou S."/>
            <person name="Cros-Aarteil S."/>
            <person name="Calhoun S."/>
            <person name="Haridas S."/>
            <person name="Kuo A."/>
            <person name="Mondo S."/>
            <person name="Pangilinan J."/>
            <person name="Riley R."/>
            <person name="Labutti K."/>
            <person name="Andreopoulos B."/>
            <person name="Lipzen A."/>
            <person name="Chen C."/>
            <person name="Yanf M."/>
            <person name="Daum C."/>
            <person name="Ng V."/>
            <person name="Clum A."/>
            <person name="Ohm R."/>
            <person name="Martin F."/>
            <person name="Silar P."/>
            <person name="Natvig D."/>
            <person name="Lalanne C."/>
            <person name="Gautier V."/>
            <person name="Ament-Velasquez S.L."/>
            <person name="Kruys A."/>
            <person name="Hutchinson M.I."/>
            <person name="Powell A.J."/>
            <person name="Barry K."/>
            <person name="Miller A.N."/>
            <person name="Grigoriev I.V."/>
            <person name="Debuchy R."/>
            <person name="Gladieux P."/>
            <person name="Thoren M.H."/>
            <person name="Johannesson H."/>
        </authorList>
    </citation>
    <scope>NUCLEOTIDE SEQUENCE</scope>
    <source>
        <strain evidence="8">CBS 532.94</strain>
    </source>
</reference>
<accession>A0AAN7CCK3</accession>
<dbReference type="GO" id="GO:0016491">
    <property type="term" value="F:oxidoreductase activity"/>
    <property type="evidence" value="ECO:0007669"/>
    <property type="project" value="InterPro"/>
</dbReference>
<feature type="transmembrane region" description="Helical" evidence="7">
    <location>
        <begin position="207"/>
        <end position="235"/>
    </location>
</feature>
<comment type="subcellular location">
    <subcellularLocation>
        <location evidence="1">Membrane</location>
        <topology evidence="1">Multi-pass membrane protein</topology>
    </subcellularLocation>
</comment>
<feature type="transmembrane region" description="Helical" evidence="7">
    <location>
        <begin position="160"/>
        <end position="186"/>
    </location>
</feature>
<feature type="compositionally biased region" description="Acidic residues" evidence="6">
    <location>
        <begin position="13"/>
        <end position="33"/>
    </location>
</feature>
<feature type="transmembrane region" description="Helical" evidence="7">
    <location>
        <begin position="496"/>
        <end position="514"/>
    </location>
</feature>
<dbReference type="PANTHER" id="PTHR11785">
    <property type="entry name" value="AMINO ACID TRANSPORTER"/>
    <property type="match status" value="1"/>
</dbReference>
<feature type="transmembrane region" description="Helical" evidence="7">
    <location>
        <begin position="526"/>
        <end position="546"/>
    </location>
</feature>
<dbReference type="Proteomes" id="UP001303760">
    <property type="component" value="Unassembled WGS sequence"/>
</dbReference>
<comment type="similarity">
    <text evidence="5">Belongs to the asaB hydroxylase/desaturase family.</text>
</comment>
<feature type="transmembrane region" description="Helical" evidence="7">
    <location>
        <begin position="134"/>
        <end position="154"/>
    </location>
</feature>
<name>A0AAN7CCK3_9PEZI</name>
<dbReference type="NCBIfam" id="NF041278">
    <property type="entry name" value="CmcJ_NvfI_EfuI"/>
    <property type="match status" value="1"/>
</dbReference>
<organism evidence="8 9">
    <name type="scientific">Achaetomium macrosporum</name>
    <dbReference type="NCBI Taxonomy" id="79813"/>
    <lineage>
        <taxon>Eukaryota</taxon>
        <taxon>Fungi</taxon>
        <taxon>Dikarya</taxon>
        <taxon>Ascomycota</taxon>
        <taxon>Pezizomycotina</taxon>
        <taxon>Sordariomycetes</taxon>
        <taxon>Sordariomycetidae</taxon>
        <taxon>Sordariales</taxon>
        <taxon>Chaetomiaceae</taxon>
        <taxon>Achaetomium</taxon>
    </lineage>
</organism>
<feature type="transmembrane region" description="Helical" evidence="7">
    <location>
        <begin position="324"/>
        <end position="344"/>
    </location>
</feature>
<feature type="transmembrane region" description="Helical" evidence="7">
    <location>
        <begin position="415"/>
        <end position="437"/>
    </location>
</feature>
<dbReference type="InterPro" id="IPR050598">
    <property type="entry name" value="AminoAcid_Transporter"/>
</dbReference>
<dbReference type="EMBL" id="MU860061">
    <property type="protein sequence ID" value="KAK4239556.1"/>
    <property type="molecule type" value="Genomic_DNA"/>
</dbReference>
<comment type="caution">
    <text evidence="8">The sequence shown here is derived from an EMBL/GenBank/DDBJ whole genome shotgun (WGS) entry which is preliminary data.</text>
</comment>
<evidence type="ECO:0000256" key="6">
    <source>
        <dbReference type="SAM" id="MobiDB-lite"/>
    </source>
</evidence>
<sequence length="897" mass="99315">MVGEDSESGYQDETSEMEPSSESDDDSDALETDSEPRDVMGRGRGEESEEYSTNAESAGEESEDADKEGDKTLDALDIASIIPPPPCTSFQFRIHKFKSIQARNNQSNLPTTTLSSNHDRPSTATRTLGWSSTYILIISRVIGSGIFATPGAIVRSVGSIGLSLLLWIAGALISWCGLAVALEYGCMLPRSGGEKVYLEFTYRRPRFLASTLVAVNAILLGFTASNCIVFGEYLLFALGRAPADNPVLVRLLAVGLMTGITMLHGCFLRTGIAVQNILGWVKIGLIVVMTVASGVVVFANTRYRPEETSFPTLSTWDGIWEGSVWNWGIISTALFKVFYSYAGLHNVNNVLNEVRDPVRTLRSAAPAALATACLLYLLINVAYFLVVPLDAIKEGGELVAALFFEKVFGQTLGKLLLPLAVAISAAGNVMVVTFSLARLNQEIARQGLIPFGDVLSSSQPFGTPLGGLIVHYIPSVIVICIPYKNIYSFILEVEGYPGQFFSLAMSAGLIWLRWRRPLLERPYRAYLPAVWFMVLLSCALLCAPFVPRQGEDWSAHLSRVSYALVGILVLGSGVLYWAVLTIFLPWLRGYTLEEQTGILADGTTITRLVHCVAQPSLGPNKNPDTLFSAHNVHTVLNYYKEAEDGSPPAPYYVNKPLEQQQQRPSVSVDVDVTDISGQEDKYTLDSHGFQIVRHESKVKDFSDDDRTKREYYPEIEQLLKNATGATRVFIFDHTVRHGKKPGEADVSFRGPVRAVHIDQSYKASVNRVRYHLPDEAEELLRKRFQIINVWRPIKTIFKDPLAVADAHSVAESDLVGAALIYPDREGETFAVKPNPNHRWFFKYAQRPDEVTLIKCYDSVTAPGVARRIPHSSFVDPAEEDKEPRESIEVRALVFYDY</sequence>
<gene>
    <name evidence="8" type="ORF">C8A03DRAFT_42875</name>
</gene>
<dbReference type="GO" id="GO:0016020">
    <property type="term" value="C:membrane"/>
    <property type="evidence" value="ECO:0007669"/>
    <property type="project" value="UniProtKB-SubCell"/>
</dbReference>
<feature type="transmembrane region" description="Helical" evidence="7">
    <location>
        <begin position="561"/>
        <end position="587"/>
    </location>
</feature>
<evidence type="ECO:0000256" key="1">
    <source>
        <dbReference type="ARBA" id="ARBA00004141"/>
    </source>
</evidence>
<keyword evidence="4 7" id="KW-0472">Membrane</keyword>
<dbReference type="InterPro" id="IPR002293">
    <property type="entry name" value="AA/rel_permease1"/>
</dbReference>
<evidence type="ECO:0000256" key="7">
    <source>
        <dbReference type="SAM" id="Phobius"/>
    </source>
</evidence>
<dbReference type="GO" id="GO:0015179">
    <property type="term" value="F:L-amino acid transmembrane transporter activity"/>
    <property type="evidence" value="ECO:0007669"/>
    <property type="project" value="TreeGrafter"/>
</dbReference>
<evidence type="ECO:0000256" key="4">
    <source>
        <dbReference type="ARBA" id="ARBA00023136"/>
    </source>
</evidence>
<reference evidence="8" key="1">
    <citation type="journal article" date="2023" name="Mol. Phylogenet. Evol.">
        <title>Genome-scale phylogeny and comparative genomics of the fungal order Sordariales.</title>
        <authorList>
            <person name="Hensen N."/>
            <person name="Bonometti L."/>
            <person name="Westerberg I."/>
            <person name="Brannstrom I.O."/>
            <person name="Guillou S."/>
            <person name="Cros-Aarteil S."/>
            <person name="Calhoun S."/>
            <person name="Haridas S."/>
            <person name="Kuo A."/>
            <person name="Mondo S."/>
            <person name="Pangilinan J."/>
            <person name="Riley R."/>
            <person name="LaButti K."/>
            <person name="Andreopoulos B."/>
            <person name="Lipzen A."/>
            <person name="Chen C."/>
            <person name="Yan M."/>
            <person name="Daum C."/>
            <person name="Ng V."/>
            <person name="Clum A."/>
            <person name="Steindorff A."/>
            <person name="Ohm R.A."/>
            <person name="Martin F."/>
            <person name="Silar P."/>
            <person name="Natvig D.O."/>
            <person name="Lalanne C."/>
            <person name="Gautier V."/>
            <person name="Ament-Velasquez S.L."/>
            <person name="Kruys A."/>
            <person name="Hutchinson M.I."/>
            <person name="Powell A.J."/>
            <person name="Barry K."/>
            <person name="Miller A.N."/>
            <person name="Grigoriev I.V."/>
            <person name="Debuchy R."/>
            <person name="Gladieux P."/>
            <person name="Hiltunen Thoren M."/>
            <person name="Johannesson H."/>
        </authorList>
    </citation>
    <scope>NUCLEOTIDE SEQUENCE</scope>
    <source>
        <strain evidence="8">CBS 532.94</strain>
    </source>
</reference>
<dbReference type="InterPro" id="IPR044053">
    <property type="entry name" value="AsaB-like"/>
</dbReference>
<evidence type="ECO:0000256" key="2">
    <source>
        <dbReference type="ARBA" id="ARBA00022692"/>
    </source>
</evidence>
<feature type="transmembrane region" description="Helical" evidence="7">
    <location>
        <begin position="365"/>
        <end position="386"/>
    </location>
</feature>
<feature type="compositionally biased region" description="Basic and acidic residues" evidence="6">
    <location>
        <begin position="34"/>
        <end position="46"/>
    </location>
</feature>
<keyword evidence="2 7" id="KW-0812">Transmembrane</keyword>
<dbReference type="Gene3D" id="1.20.1740.10">
    <property type="entry name" value="Amino acid/polyamine transporter I"/>
    <property type="match status" value="1"/>
</dbReference>
<dbReference type="Pfam" id="PF13520">
    <property type="entry name" value="AA_permease_2"/>
    <property type="match status" value="1"/>
</dbReference>
<protein>
    <submittedName>
        <fullName evidence="8">Amino acid permease-domain-containing protein</fullName>
    </submittedName>
</protein>
<feature type="region of interest" description="Disordered" evidence="6">
    <location>
        <begin position="105"/>
        <end position="124"/>
    </location>
</feature>
<keyword evidence="9" id="KW-1185">Reference proteome</keyword>
<feature type="region of interest" description="Disordered" evidence="6">
    <location>
        <begin position="1"/>
        <end position="68"/>
    </location>
</feature>
<feature type="transmembrane region" description="Helical" evidence="7">
    <location>
        <begin position="465"/>
        <end position="484"/>
    </location>
</feature>